<gene>
    <name evidence="2" type="ORF">A6770_36035</name>
</gene>
<feature type="transmembrane region" description="Helical" evidence="1">
    <location>
        <begin position="31"/>
        <end position="64"/>
    </location>
</feature>
<evidence type="ECO:0000313" key="2">
    <source>
        <dbReference type="EMBL" id="RCJ41872.1"/>
    </source>
</evidence>
<keyword evidence="1" id="KW-0472">Membrane</keyword>
<sequence>MFLPFLVAFSIACFAIYVANVAKEEMVEIFAAIVAILSFVASLILAPWFIQIALLIFVVVYWCTPILR</sequence>
<evidence type="ECO:0000313" key="3">
    <source>
        <dbReference type="Proteomes" id="UP000252107"/>
    </source>
</evidence>
<dbReference type="EMBL" id="LXQD01000021">
    <property type="protein sequence ID" value="RCJ41872.1"/>
    <property type="molecule type" value="Genomic_DNA"/>
</dbReference>
<keyword evidence="1" id="KW-0812">Transmembrane</keyword>
<evidence type="ECO:0000256" key="1">
    <source>
        <dbReference type="SAM" id="Phobius"/>
    </source>
</evidence>
<comment type="caution">
    <text evidence="2">The sequence shown here is derived from an EMBL/GenBank/DDBJ whole genome shotgun (WGS) entry which is preliminary data.</text>
</comment>
<reference evidence="2" key="1">
    <citation type="submission" date="2016-04" db="EMBL/GenBank/DDBJ databases">
        <authorList>
            <person name="Tabuchi Yagui T.R."/>
        </authorList>
    </citation>
    <scope>NUCLEOTIDE SEQUENCE [LARGE SCALE GENOMIC DNA]</scope>
    <source>
        <strain evidence="2">NIES-26</strain>
    </source>
</reference>
<dbReference type="AlphaFoldDB" id="A0A367S379"/>
<accession>A0A367S379</accession>
<protein>
    <submittedName>
        <fullName evidence="2">Uncharacterized protein</fullName>
    </submittedName>
</protein>
<proteinExistence type="predicted"/>
<keyword evidence="1" id="KW-1133">Transmembrane helix</keyword>
<organism evidence="2 3">
    <name type="scientific">Nostoc minutum NIES-26</name>
    <dbReference type="NCBI Taxonomy" id="1844469"/>
    <lineage>
        <taxon>Bacteria</taxon>
        <taxon>Bacillati</taxon>
        <taxon>Cyanobacteriota</taxon>
        <taxon>Cyanophyceae</taxon>
        <taxon>Nostocales</taxon>
        <taxon>Nostocaceae</taxon>
        <taxon>Nostoc</taxon>
    </lineage>
</organism>
<name>A0A367S379_9NOSO</name>
<dbReference type="Proteomes" id="UP000252107">
    <property type="component" value="Unassembled WGS sequence"/>
</dbReference>
<keyword evidence="3" id="KW-1185">Reference proteome</keyword>